<dbReference type="Gene3D" id="3.40.710.10">
    <property type="entry name" value="DD-peptidase/beta-lactamase superfamily"/>
    <property type="match status" value="1"/>
</dbReference>
<dbReference type="EMBL" id="JAKVPQ010000002">
    <property type="protein sequence ID" value="MCH4284100.1"/>
    <property type="molecule type" value="Genomic_DNA"/>
</dbReference>
<proteinExistence type="predicted"/>
<evidence type="ECO:0000313" key="4">
    <source>
        <dbReference type="Proteomes" id="UP001202402"/>
    </source>
</evidence>
<dbReference type="SUPFAM" id="SSF56601">
    <property type="entry name" value="beta-lactamase/transpeptidase-like"/>
    <property type="match status" value="1"/>
</dbReference>
<dbReference type="Pfam" id="PF00144">
    <property type="entry name" value="Beta-lactamase"/>
    <property type="match status" value="1"/>
</dbReference>
<evidence type="ECO:0000313" key="3">
    <source>
        <dbReference type="EMBL" id="MCH4284100.1"/>
    </source>
</evidence>
<keyword evidence="4" id="KW-1185">Reference proteome</keyword>
<dbReference type="PANTHER" id="PTHR43283">
    <property type="entry name" value="BETA-LACTAMASE-RELATED"/>
    <property type="match status" value="1"/>
</dbReference>
<accession>A0ABS9R395</accession>
<dbReference type="PANTHER" id="PTHR43283:SF11">
    <property type="entry name" value="BETA-LACTAMASE-RELATED DOMAIN-CONTAINING PROTEIN"/>
    <property type="match status" value="1"/>
</dbReference>
<dbReference type="Proteomes" id="UP001202402">
    <property type="component" value="Unassembled WGS sequence"/>
</dbReference>
<evidence type="ECO:0000259" key="2">
    <source>
        <dbReference type="Pfam" id="PF00144"/>
    </source>
</evidence>
<gene>
    <name evidence="3" type="ORF">LQE99_03010</name>
</gene>
<dbReference type="InterPro" id="IPR012338">
    <property type="entry name" value="Beta-lactam/transpept-like"/>
</dbReference>
<dbReference type="InterPro" id="IPR050789">
    <property type="entry name" value="Diverse_Enzym_Activities"/>
</dbReference>
<keyword evidence="1" id="KW-0378">Hydrolase</keyword>
<feature type="domain" description="Beta-lactamase-related" evidence="2">
    <location>
        <begin position="28"/>
        <end position="327"/>
    </location>
</feature>
<dbReference type="RefSeq" id="WP_199483590.1">
    <property type="nucleotide sequence ID" value="NZ_JAKVPQ010000002.1"/>
</dbReference>
<name>A0ABS9R395_9FIRM</name>
<evidence type="ECO:0000256" key="1">
    <source>
        <dbReference type="ARBA" id="ARBA00022801"/>
    </source>
</evidence>
<reference evidence="3 4" key="1">
    <citation type="submission" date="2022-02" db="EMBL/GenBank/DDBJ databases">
        <title>Genome of Erysipelotrichaceae sp. nov. NSJ-176 isolated from human feces.</title>
        <authorList>
            <person name="Abdugheni R."/>
        </authorList>
    </citation>
    <scope>NUCLEOTIDE SEQUENCE [LARGE SCALE GENOMIC DNA]</scope>
    <source>
        <strain evidence="3 4">NSJ-176</strain>
    </source>
</reference>
<protein>
    <submittedName>
        <fullName evidence="3">Beta-lactamase family protein</fullName>
    </submittedName>
</protein>
<sequence length="344" mass="39890">MLHCPHVMAKFLKHYNNCNMKEENIQRALHQYIQEHKICGASYAFLSDTSSRNYYDGTAGCIAPYHHQILEAGDRYDLASLTKVVGTTTRILQLIEEKKLSLHTPVSSILPKLQNNQICVEDLLLHRSGLPQDILHKETLTKDNIKDRIYAIKGSMDMYHKTCYSDIGFILLGFLIEAIDQMSLEESMQMHIFKRLNMHDTSYLCDDTKRYIPTEITIERGCICKEAHDRKAHLLGQSGSAGLFSTLDDLILFAQAILRQDEHLFHKETYLLLKQIEQEQRGLGWEKPYGCHVLYHTGFTGTSMLLDMEKKQGFILLTNRIHPTRHQTDFLEFRKKLNQIYLEE</sequence>
<organism evidence="3 4">
    <name type="scientific">Amedibacillus hominis</name>
    <dbReference type="NCBI Taxonomy" id="2897776"/>
    <lineage>
        <taxon>Bacteria</taxon>
        <taxon>Bacillati</taxon>
        <taxon>Bacillota</taxon>
        <taxon>Erysipelotrichia</taxon>
        <taxon>Erysipelotrichales</taxon>
        <taxon>Erysipelotrichaceae</taxon>
        <taxon>Amedibacillus</taxon>
    </lineage>
</organism>
<dbReference type="InterPro" id="IPR001466">
    <property type="entry name" value="Beta-lactam-related"/>
</dbReference>
<comment type="caution">
    <text evidence="3">The sequence shown here is derived from an EMBL/GenBank/DDBJ whole genome shotgun (WGS) entry which is preliminary data.</text>
</comment>